<sequence>MCSKRLFSLSFFFILFLFCFKPSVFTRGVVPRCPLCSAPNLRECQEQLERPLLAGVGTVRTRLGGDQAGLSGLRQVPGVFLDAGHRVLEGQCEEISDSLRHARGEALHVVAFVRRHESLEDASVADRTVCEVVARLDTGKELFHRGVGGPFCPAEALGLRGEGPLYRYPSSQATTVSKFGYYHLRQGPIDAS</sequence>
<protein>
    <submittedName>
        <fullName evidence="2">Putative secreted protein</fullName>
    </submittedName>
</protein>
<accession>A0A6B0V1S5</accession>
<feature type="chain" id="PRO_5025459884" evidence="1">
    <location>
        <begin position="27"/>
        <end position="192"/>
    </location>
</feature>
<feature type="signal peptide" evidence="1">
    <location>
        <begin position="1"/>
        <end position="26"/>
    </location>
</feature>
<proteinExistence type="predicted"/>
<keyword evidence="1" id="KW-0732">Signal</keyword>
<evidence type="ECO:0000313" key="2">
    <source>
        <dbReference type="EMBL" id="MXU95681.1"/>
    </source>
</evidence>
<name>A0A6B0V1S5_IXORI</name>
<evidence type="ECO:0000256" key="1">
    <source>
        <dbReference type="SAM" id="SignalP"/>
    </source>
</evidence>
<dbReference type="EMBL" id="GIFC01013598">
    <property type="protein sequence ID" value="MXU95681.1"/>
    <property type="molecule type" value="Transcribed_RNA"/>
</dbReference>
<reference evidence="2" key="1">
    <citation type="submission" date="2019-12" db="EMBL/GenBank/DDBJ databases">
        <title>An insight into the sialome of adult female Ixodes ricinus ticks feeding for 6 days.</title>
        <authorList>
            <person name="Perner J."/>
            <person name="Ribeiro J.M.C."/>
        </authorList>
    </citation>
    <scope>NUCLEOTIDE SEQUENCE</scope>
    <source>
        <strain evidence="2">Semi-engorged</strain>
        <tissue evidence="2">Salivary glands</tissue>
    </source>
</reference>
<organism evidence="2">
    <name type="scientific">Ixodes ricinus</name>
    <name type="common">Common tick</name>
    <name type="synonym">Acarus ricinus</name>
    <dbReference type="NCBI Taxonomy" id="34613"/>
    <lineage>
        <taxon>Eukaryota</taxon>
        <taxon>Metazoa</taxon>
        <taxon>Ecdysozoa</taxon>
        <taxon>Arthropoda</taxon>
        <taxon>Chelicerata</taxon>
        <taxon>Arachnida</taxon>
        <taxon>Acari</taxon>
        <taxon>Parasitiformes</taxon>
        <taxon>Ixodida</taxon>
        <taxon>Ixodoidea</taxon>
        <taxon>Ixodidae</taxon>
        <taxon>Ixodinae</taxon>
        <taxon>Ixodes</taxon>
    </lineage>
</organism>
<dbReference type="AlphaFoldDB" id="A0A6B0V1S5"/>